<evidence type="ECO:0000259" key="12">
    <source>
        <dbReference type="PROSITE" id="PS50893"/>
    </source>
</evidence>
<keyword evidence="4 11" id="KW-0812">Transmembrane</keyword>
<dbReference type="InterPro" id="IPR011527">
    <property type="entry name" value="ABC1_TM_dom"/>
</dbReference>
<feature type="domain" description="ABC transmembrane type-1" evidence="13">
    <location>
        <begin position="120"/>
        <end position="399"/>
    </location>
</feature>
<dbReference type="OMA" id="ACAQWFH"/>
<evidence type="ECO:0000256" key="9">
    <source>
        <dbReference type="ARBA" id="ARBA00023136"/>
    </source>
</evidence>
<dbReference type="InterPro" id="IPR027417">
    <property type="entry name" value="P-loop_NTPase"/>
</dbReference>
<feature type="compositionally biased region" description="Basic and acidic residues" evidence="10">
    <location>
        <begin position="18"/>
        <end position="30"/>
    </location>
</feature>
<feature type="transmembrane region" description="Helical" evidence="11">
    <location>
        <begin position="1132"/>
        <end position="1155"/>
    </location>
</feature>
<evidence type="ECO:0000313" key="15">
    <source>
        <dbReference type="Proteomes" id="UP000039865"/>
    </source>
</evidence>
<feature type="transmembrane region" description="Helical" evidence="11">
    <location>
        <begin position="991"/>
        <end position="1010"/>
    </location>
</feature>
<dbReference type="Pfam" id="PF00664">
    <property type="entry name" value="ABC_membrane"/>
    <property type="match status" value="2"/>
</dbReference>
<feature type="region of interest" description="Disordered" evidence="10">
    <location>
        <begin position="1"/>
        <end position="30"/>
    </location>
</feature>
<feature type="transmembrane region" description="Helical" evidence="11">
    <location>
        <begin position="153"/>
        <end position="172"/>
    </location>
</feature>
<proteinExistence type="inferred from homology"/>
<comment type="similarity">
    <text evidence="2">Belongs to the ABC transporter superfamily. ABCC family. Conjugate transporter (TC 3.A.1.208) subfamily.</text>
</comment>
<dbReference type="CDD" id="cd03244">
    <property type="entry name" value="ABCC_MRP_domain2"/>
    <property type="match status" value="1"/>
</dbReference>
<sequence length="1453" mass="166620">MENQKEPLLGSNSVGQEQSHERPESIEQNQKKEQKLFKGNIAIESTGVFGKIFFNWCFPFVQAATNEGLKLEQLGDLRDKDQINNQEKKIRNSWEYYKQTKSKNSLIRAVFYAYRWEYGFAFALNLIGGSCEFASPFLINLIIGFIEEPGQETYWGALYVAALVITQCLNYILFEHIIYQQVMVGVSSVNSLVVLIYEKLFRISSATNKQFSQGEIVNFIQVDAESLFILSFDMPTMIKFPTILILSTAFCFYYLGLSFFAGIGVFVLGFLTNFILGMISASLWKTLMGKKDQRMNSTTETIQNIKMIKLYGWNETFMKRIGEKRENELSALRRAFFVSCFIVTSLYLFPQMLSPVVFTTYIGYGGKLDLKTTFTILTFFNLIKEPLRSVPLFFGELAETLVSMRRIQKFLKSDEINSSIVSQTDVKYQLLISQDINNEDSINIEKGNFSWGFPYKKTKEDLELEREDEDDQDKDKKEEKEDVSKTKVNDQEGDQTVLIAADEKKEIIPKQIKDLILLKNFDLKIKRGEFITIIGEQVQYIHINLHSVGSGKSSLLNAIIGDMLYIDEEIINQFGGLEAELDEDKMQELKEQVLSKVHEVKPIKIYGQLSYVQQQPWIQNMTIRDNILFDQPYVESKYNQIIKDCELERDLEILPQGDMIEIGEKGINLSGGQKARVSLARAVYANKDIILMDDPISALDANVRKKIFKNVIMKQFKDKTRILVTHAMDFLQHTDRIIILKNGEIAAQGSYDELKDNEQLQENLKIHKKNNQHSNQMNDVKYNEDSMVIQQIPHIQTLQTVSDNQRQTIMTENLKTIEIVDDDIQIEDDQPILGEKPRTKKQMVEDGKILEDEDKEIIRVQPESYKTLLRLSGGWQLLLIVNFAMIFFVGSQVYSDYLIGKWTQSLSDDKGKEDFKYFTFMVFGMAIINSICAFIRTFTIQFFSISASKNLHNRMIARIIKAPINLFFDVTPIGRILNRFSKDLTTLDQDIAFTISTAVVCFYGVVSTLVVSAVAIYWIVIPIPLVLFLLYKVFKYSINSYRESSRIESITKSPLISFLSETAAGISTIRSFKKSDEFITRNFKLLNNNILANQVQNGIGAWISLRLDAISISVMALACSFCLVFKDSSDPVMIGMLLTYILNLTDLLLYLMYLISQIERKMVSVQRCFKLLDIPQESESTQEQKEIFKQFNSEWPQEGKVEFKEVCLKYRPTTEIVLNQLSFEVKPGEKIGIVGRTGAGKSTMSLSLTRIVELLSGQIEIDGIDIKNVPLDILRQKITIIPQDTTMFKETLRFNMDPENQNNDERIKQLLIEGGLESLLNRDEKGLLMQIDENGSNLSSGEKQLICICRAILRKNKIVLLDEATANIDVVTEQSIQKLINLEFKDATVITIAHRLNTIINSDRVLVLSFGQLLEYDSPENLMQNENSEFYKLLQELKKEQDKHHQSESNNLS</sequence>
<evidence type="ECO:0000256" key="1">
    <source>
        <dbReference type="ARBA" id="ARBA00004141"/>
    </source>
</evidence>
<evidence type="ECO:0000256" key="5">
    <source>
        <dbReference type="ARBA" id="ARBA00022737"/>
    </source>
</evidence>
<dbReference type="PROSITE" id="PS50929">
    <property type="entry name" value="ABC_TM1F"/>
    <property type="match status" value="2"/>
</dbReference>
<gene>
    <name evidence="14" type="primary">Contig15929.g16984</name>
    <name evidence="14" type="ORF">STYLEM_16573</name>
</gene>
<feature type="domain" description="ABC transporter" evidence="12">
    <location>
        <begin position="503"/>
        <end position="767"/>
    </location>
</feature>
<feature type="transmembrane region" description="Helical" evidence="11">
    <location>
        <begin position="331"/>
        <end position="349"/>
    </location>
</feature>
<dbReference type="InterPro" id="IPR003439">
    <property type="entry name" value="ABC_transporter-like_ATP-bd"/>
</dbReference>
<dbReference type="CDD" id="cd18579">
    <property type="entry name" value="ABC_6TM_ABCC_D1"/>
    <property type="match status" value="1"/>
</dbReference>
<dbReference type="InterPro" id="IPR050173">
    <property type="entry name" value="ABC_transporter_C-like"/>
</dbReference>
<dbReference type="EMBL" id="CCKQ01015634">
    <property type="protein sequence ID" value="CDW87468.1"/>
    <property type="molecule type" value="Genomic_DNA"/>
</dbReference>
<feature type="transmembrane region" description="Helical" evidence="11">
    <location>
        <begin position="261"/>
        <end position="284"/>
    </location>
</feature>
<dbReference type="FunCoup" id="A0A078B246">
    <property type="interactions" value="5"/>
</dbReference>
<dbReference type="Proteomes" id="UP000039865">
    <property type="component" value="Unassembled WGS sequence"/>
</dbReference>
<dbReference type="PANTHER" id="PTHR24223:SF456">
    <property type="entry name" value="MULTIDRUG RESISTANCE-ASSOCIATED PROTEIN LETHAL(2)03659"/>
    <property type="match status" value="1"/>
</dbReference>
<evidence type="ECO:0000256" key="7">
    <source>
        <dbReference type="ARBA" id="ARBA00022840"/>
    </source>
</evidence>
<feature type="domain" description="ABC transporter" evidence="12">
    <location>
        <begin position="1201"/>
        <end position="1435"/>
    </location>
</feature>
<dbReference type="Gene3D" id="1.20.1560.10">
    <property type="entry name" value="ABC transporter type 1, transmembrane domain"/>
    <property type="match status" value="2"/>
</dbReference>
<keyword evidence="6" id="KW-0547">Nucleotide-binding</keyword>
<keyword evidence="3" id="KW-0813">Transport</keyword>
<evidence type="ECO:0000259" key="13">
    <source>
        <dbReference type="PROSITE" id="PS50929"/>
    </source>
</evidence>
<dbReference type="PROSITE" id="PS00211">
    <property type="entry name" value="ABC_TRANSPORTER_1"/>
    <property type="match status" value="2"/>
</dbReference>
<feature type="compositionally biased region" description="Acidic residues" evidence="10">
    <location>
        <begin position="462"/>
        <end position="472"/>
    </location>
</feature>
<dbReference type="SUPFAM" id="SSF52540">
    <property type="entry name" value="P-loop containing nucleoside triphosphate hydrolases"/>
    <property type="match status" value="2"/>
</dbReference>
<evidence type="ECO:0000256" key="10">
    <source>
        <dbReference type="SAM" id="MobiDB-lite"/>
    </source>
</evidence>
<dbReference type="PANTHER" id="PTHR24223">
    <property type="entry name" value="ATP-BINDING CASSETTE SUB-FAMILY C"/>
    <property type="match status" value="1"/>
</dbReference>
<keyword evidence="7" id="KW-0067">ATP-binding</keyword>
<keyword evidence="15" id="KW-1185">Reference proteome</keyword>
<dbReference type="PROSITE" id="PS50893">
    <property type="entry name" value="ABC_TRANSPORTER_2"/>
    <property type="match status" value="2"/>
</dbReference>
<dbReference type="InterPro" id="IPR017871">
    <property type="entry name" value="ABC_transporter-like_CS"/>
</dbReference>
<feature type="compositionally biased region" description="Basic and acidic residues" evidence="10">
    <location>
        <begin position="473"/>
        <end position="489"/>
    </location>
</feature>
<feature type="transmembrane region" description="Helical" evidence="11">
    <location>
        <begin position="915"/>
        <end position="935"/>
    </location>
</feature>
<evidence type="ECO:0000256" key="8">
    <source>
        <dbReference type="ARBA" id="ARBA00022989"/>
    </source>
</evidence>
<dbReference type="InterPro" id="IPR044746">
    <property type="entry name" value="ABCC_6TM_D1"/>
</dbReference>
<dbReference type="InterPro" id="IPR036640">
    <property type="entry name" value="ABC1_TM_sf"/>
</dbReference>
<reference evidence="14 15" key="1">
    <citation type="submission" date="2014-06" db="EMBL/GenBank/DDBJ databases">
        <authorList>
            <person name="Swart Estienne"/>
        </authorList>
    </citation>
    <scope>NUCLEOTIDE SEQUENCE [LARGE SCALE GENOMIC DNA]</scope>
    <source>
        <strain evidence="14 15">130c</strain>
    </source>
</reference>
<accession>A0A078B246</accession>
<dbReference type="InParanoid" id="A0A078B246"/>
<dbReference type="InterPro" id="IPR003593">
    <property type="entry name" value="AAA+_ATPase"/>
</dbReference>
<evidence type="ECO:0000313" key="14">
    <source>
        <dbReference type="EMBL" id="CDW87468.1"/>
    </source>
</evidence>
<dbReference type="FunFam" id="3.40.50.300:FF:000610">
    <property type="entry name" value="Multidrug resistance-associated ABC transporter"/>
    <property type="match status" value="1"/>
</dbReference>
<dbReference type="Pfam" id="PF00005">
    <property type="entry name" value="ABC_tran"/>
    <property type="match status" value="2"/>
</dbReference>
<dbReference type="SUPFAM" id="SSF90123">
    <property type="entry name" value="ABC transporter transmembrane region"/>
    <property type="match status" value="2"/>
</dbReference>
<dbReference type="CDD" id="cd18580">
    <property type="entry name" value="ABC_6TM_ABCC_D2"/>
    <property type="match status" value="1"/>
</dbReference>
<feature type="region of interest" description="Disordered" evidence="10">
    <location>
        <begin position="462"/>
        <end position="489"/>
    </location>
</feature>
<dbReference type="GO" id="GO:0005524">
    <property type="term" value="F:ATP binding"/>
    <property type="evidence" value="ECO:0007669"/>
    <property type="project" value="UniProtKB-KW"/>
</dbReference>
<feature type="transmembrane region" description="Helical" evidence="11">
    <location>
        <begin position="237"/>
        <end position="255"/>
    </location>
</feature>
<evidence type="ECO:0000256" key="6">
    <source>
        <dbReference type="ARBA" id="ARBA00022741"/>
    </source>
</evidence>
<dbReference type="GO" id="GO:0016020">
    <property type="term" value="C:membrane"/>
    <property type="evidence" value="ECO:0007669"/>
    <property type="project" value="UniProtKB-SubCell"/>
</dbReference>
<evidence type="ECO:0000256" key="2">
    <source>
        <dbReference type="ARBA" id="ARBA00009726"/>
    </source>
</evidence>
<keyword evidence="5" id="KW-0677">Repeat</keyword>
<feature type="transmembrane region" description="Helical" evidence="11">
    <location>
        <begin position="875"/>
        <end position="895"/>
    </location>
</feature>
<organism evidence="14 15">
    <name type="scientific">Stylonychia lemnae</name>
    <name type="common">Ciliate</name>
    <dbReference type="NCBI Taxonomy" id="5949"/>
    <lineage>
        <taxon>Eukaryota</taxon>
        <taxon>Sar</taxon>
        <taxon>Alveolata</taxon>
        <taxon>Ciliophora</taxon>
        <taxon>Intramacronucleata</taxon>
        <taxon>Spirotrichea</taxon>
        <taxon>Stichotrichia</taxon>
        <taxon>Sporadotrichida</taxon>
        <taxon>Oxytrichidae</taxon>
        <taxon>Stylonychinae</taxon>
        <taxon>Stylonychia</taxon>
    </lineage>
</organism>
<dbReference type="CDD" id="cd03250">
    <property type="entry name" value="ABCC_MRP_domain1"/>
    <property type="match status" value="1"/>
</dbReference>
<feature type="domain" description="ABC transmembrane type-1" evidence="13">
    <location>
        <begin position="883"/>
        <end position="1160"/>
    </location>
</feature>
<dbReference type="InterPro" id="IPR044726">
    <property type="entry name" value="ABCC_6TM_D2"/>
</dbReference>
<dbReference type="FunFam" id="1.20.1560.10:FF:000013">
    <property type="entry name" value="ABC transporter C family member 2"/>
    <property type="match status" value="1"/>
</dbReference>
<name>A0A078B246_STYLE</name>
<feature type="transmembrane region" description="Helical" evidence="11">
    <location>
        <begin position="1107"/>
        <end position="1126"/>
    </location>
</feature>
<dbReference type="SMART" id="SM00382">
    <property type="entry name" value="AAA"/>
    <property type="match status" value="2"/>
</dbReference>
<comment type="subcellular location">
    <subcellularLocation>
        <location evidence="1">Membrane</location>
        <topology evidence="1">Multi-pass membrane protein</topology>
    </subcellularLocation>
</comment>
<dbReference type="GO" id="GO:0016887">
    <property type="term" value="F:ATP hydrolysis activity"/>
    <property type="evidence" value="ECO:0007669"/>
    <property type="project" value="InterPro"/>
</dbReference>
<keyword evidence="8 11" id="KW-1133">Transmembrane helix</keyword>
<evidence type="ECO:0000256" key="11">
    <source>
        <dbReference type="SAM" id="Phobius"/>
    </source>
</evidence>
<evidence type="ECO:0000256" key="3">
    <source>
        <dbReference type="ARBA" id="ARBA00022448"/>
    </source>
</evidence>
<dbReference type="FunFam" id="3.40.50.300:FF:000997">
    <property type="entry name" value="Multidrug resistance-associated protein 1"/>
    <property type="match status" value="1"/>
</dbReference>
<keyword evidence="9 11" id="KW-0472">Membrane</keyword>
<evidence type="ECO:0000256" key="4">
    <source>
        <dbReference type="ARBA" id="ARBA00022692"/>
    </source>
</evidence>
<dbReference type="OrthoDB" id="6500128at2759"/>
<dbReference type="GO" id="GO:0140359">
    <property type="term" value="F:ABC-type transporter activity"/>
    <property type="evidence" value="ECO:0007669"/>
    <property type="project" value="InterPro"/>
</dbReference>
<feature type="transmembrane region" description="Helical" evidence="11">
    <location>
        <begin position="120"/>
        <end position="146"/>
    </location>
</feature>
<protein>
    <submittedName>
        <fullName evidence="14">Abc transporter</fullName>
    </submittedName>
</protein>
<dbReference type="Gene3D" id="3.40.50.300">
    <property type="entry name" value="P-loop containing nucleotide triphosphate hydrolases"/>
    <property type="match status" value="2"/>
</dbReference>